<name>A0AAF0GL21_9CAUD</name>
<dbReference type="InterPro" id="IPR007969">
    <property type="entry name" value="DUF732"/>
</dbReference>
<keyword evidence="2" id="KW-1133">Transmembrane helix</keyword>
<feature type="transmembrane region" description="Helical" evidence="2">
    <location>
        <begin position="18"/>
        <end position="37"/>
    </location>
</feature>
<evidence type="ECO:0000259" key="3">
    <source>
        <dbReference type="Pfam" id="PF05305"/>
    </source>
</evidence>
<protein>
    <recommendedName>
        <fullName evidence="3">DUF732 domain-containing protein</fullName>
    </recommendedName>
</protein>
<organism evidence="4 5">
    <name type="scientific">Rhodococcus phage Trogglehumper</name>
    <dbReference type="NCBI Taxonomy" id="3038381"/>
    <lineage>
        <taxon>Viruses</taxon>
        <taxon>Duplodnaviria</taxon>
        <taxon>Heunggongvirae</taxon>
        <taxon>Uroviricota</taxon>
        <taxon>Caudoviricetes</taxon>
        <taxon>Caudoviricetes incertae sedis</taxon>
        <taxon>Trogglehumpervirus</taxon>
        <taxon>Trogglehumpervirus trogglehumper</taxon>
    </lineage>
</organism>
<feature type="compositionally biased region" description="Polar residues" evidence="1">
    <location>
        <begin position="50"/>
        <end position="73"/>
    </location>
</feature>
<feature type="region of interest" description="Disordered" evidence="1">
    <location>
        <begin position="49"/>
        <end position="88"/>
    </location>
</feature>
<dbReference type="Proteomes" id="UP001242841">
    <property type="component" value="Segment"/>
</dbReference>
<dbReference type="EMBL" id="OQ709222">
    <property type="protein sequence ID" value="WGH21942.1"/>
    <property type="molecule type" value="Genomic_DNA"/>
</dbReference>
<sequence length="173" mass="18486">MSNHRSPRRLSIFDPRNILIGGIIVAVLVVLVLALTACGPEVEGEAIAEQAQTSEQAPPTTTAQKVTEAPKSSRTGRDSDNKFTLPSTGNTRRDFLDAIAGYVTVGDPQAAVDVAEMSCDAIRSRDLTATEVVEAGMSADYTAEEAAALVMYSVHYYCPDMMDRVEAEVGGFN</sequence>
<evidence type="ECO:0000313" key="4">
    <source>
        <dbReference type="EMBL" id="WGH21942.1"/>
    </source>
</evidence>
<evidence type="ECO:0000256" key="2">
    <source>
        <dbReference type="SAM" id="Phobius"/>
    </source>
</evidence>
<evidence type="ECO:0000313" key="5">
    <source>
        <dbReference type="Proteomes" id="UP001242841"/>
    </source>
</evidence>
<reference evidence="4" key="1">
    <citation type="submission" date="2023-03" db="EMBL/GenBank/DDBJ databases">
        <authorList>
            <person name="Aguilar E."/>
            <person name="Antigua R."/>
            <person name="Antonino C."/>
            <person name="Bisram R."/>
            <person name="Chen J."/>
            <person name="Davilmar B."/>
            <person name="Del R.K."/>
            <person name="Germosen J."/>
            <person name="Hernandez J."/>
            <person name="Kelloggs L."/>
            <person name="Lema C."/>
            <person name="Li J."/>
            <person name="Melendez A."/>
            <person name="Mohammed I."/>
            <person name="Ryan A."/>
            <person name="Singh S."/>
            <person name="Tariq H."/>
            <person name="Golebiewska U.P."/>
            <person name="Russell D.A."/>
            <person name="Jacobs-Sera D."/>
            <person name="Hatfull G.F."/>
        </authorList>
    </citation>
    <scope>NUCLEOTIDE SEQUENCE</scope>
</reference>
<dbReference type="Pfam" id="PF05305">
    <property type="entry name" value="DUF732"/>
    <property type="match status" value="1"/>
</dbReference>
<evidence type="ECO:0000256" key="1">
    <source>
        <dbReference type="SAM" id="MobiDB-lite"/>
    </source>
</evidence>
<keyword evidence="2" id="KW-0812">Transmembrane</keyword>
<keyword evidence="2" id="KW-0472">Membrane</keyword>
<accession>A0AAF0GL21</accession>
<gene>
    <name evidence="4" type="primary">59</name>
    <name evidence="4" type="ORF">SEA_TROGGLEHUMPER_59</name>
</gene>
<keyword evidence="5" id="KW-1185">Reference proteome</keyword>
<feature type="domain" description="DUF732" evidence="3">
    <location>
        <begin position="93"/>
        <end position="160"/>
    </location>
</feature>
<proteinExistence type="predicted"/>